<dbReference type="RefSeq" id="WP_238462758.1">
    <property type="nucleotide sequence ID" value="NZ_JAKLJA010000003.1"/>
</dbReference>
<keyword evidence="3" id="KW-1185">Reference proteome</keyword>
<reference evidence="2" key="1">
    <citation type="submission" date="2022-01" db="EMBL/GenBank/DDBJ databases">
        <title>Genome sequence and assembly of Parabukholderia sp. RG36.</title>
        <authorList>
            <person name="Chhetri G."/>
        </authorList>
    </citation>
    <scope>NUCLEOTIDE SEQUENCE</scope>
    <source>
        <strain evidence="2">RG36</strain>
    </source>
</reference>
<sequence>MSLPEWGRSYNALSVPLTSDWQCSLVPARDVDEPTTWWSLPYDERQKKRKEREEQIEHDRVDFDRLFRVSTSRRAARACSDFSAYTAFIRDHLGIVGISAPVDGEGVTRILRDTVRDGRLVPAIDRAWRGSRRVDRSYAPQSWPKRTPDPKPTVYGVRDGQFVPLDDNGYFIDRTPYVPVAARVAATASSAASSGGGTDWLGVVEEAAGALLGGDSGSDDNSDGAPGMANSLTSGDDSTPLGDAQPFEYSADIRGGDGEQIAGMPFNGEPGTWISSMPGTMPQMRQYGANGTPLTDFDLEAHHGNPNPHAHNWDGYNRDEGAPVSLLPW</sequence>
<dbReference type="AlphaFoldDB" id="A0A9X1RQ97"/>
<comment type="caution">
    <text evidence="2">The sequence shown here is derived from an EMBL/GenBank/DDBJ whole genome shotgun (WGS) entry which is preliminary data.</text>
</comment>
<feature type="region of interest" description="Disordered" evidence="1">
    <location>
        <begin position="135"/>
        <end position="155"/>
    </location>
</feature>
<dbReference type="EMBL" id="JAKLJA010000003">
    <property type="protein sequence ID" value="MCG5073024.1"/>
    <property type="molecule type" value="Genomic_DNA"/>
</dbReference>
<accession>A0A9X1RQ97</accession>
<gene>
    <name evidence="2" type="ORF">L5014_06525</name>
</gene>
<protein>
    <submittedName>
        <fullName evidence="2">Uncharacterized protein</fullName>
    </submittedName>
</protein>
<evidence type="ECO:0000256" key="1">
    <source>
        <dbReference type="SAM" id="MobiDB-lite"/>
    </source>
</evidence>
<organism evidence="2 3">
    <name type="scientific">Paraburkholderia tagetis</name>
    <dbReference type="NCBI Taxonomy" id="2913261"/>
    <lineage>
        <taxon>Bacteria</taxon>
        <taxon>Pseudomonadati</taxon>
        <taxon>Pseudomonadota</taxon>
        <taxon>Betaproteobacteria</taxon>
        <taxon>Burkholderiales</taxon>
        <taxon>Burkholderiaceae</taxon>
        <taxon>Paraburkholderia</taxon>
    </lineage>
</organism>
<proteinExistence type="predicted"/>
<dbReference type="Proteomes" id="UP001139308">
    <property type="component" value="Unassembled WGS sequence"/>
</dbReference>
<evidence type="ECO:0000313" key="3">
    <source>
        <dbReference type="Proteomes" id="UP001139308"/>
    </source>
</evidence>
<evidence type="ECO:0000313" key="2">
    <source>
        <dbReference type="EMBL" id="MCG5073024.1"/>
    </source>
</evidence>
<feature type="region of interest" description="Disordered" evidence="1">
    <location>
        <begin position="212"/>
        <end position="253"/>
    </location>
</feature>
<name>A0A9X1RQ97_9BURK</name>